<dbReference type="STRING" id="4155.A0A022R2R2"/>
<dbReference type="PhylomeDB" id="A0A022R2R2"/>
<dbReference type="Pfam" id="PF02458">
    <property type="entry name" value="Transferase"/>
    <property type="match status" value="1"/>
</dbReference>
<gene>
    <name evidence="5" type="ORF">MIMGU_mgv1a027123mg</name>
</gene>
<accession>A0A022R2R2</accession>
<reference evidence="5 6" key="1">
    <citation type="journal article" date="2013" name="Proc. Natl. Acad. Sci. U.S.A.">
        <title>Fine-scale variation in meiotic recombination in Mimulus inferred from population shotgun sequencing.</title>
        <authorList>
            <person name="Hellsten U."/>
            <person name="Wright K.M."/>
            <person name="Jenkins J."/>
            <person name="Shu S."/>
            <person name="Yuan Y."/>
            <person name="Wessler S.R."/>
            <person name="Schmutz J."/>
            <person name="Willis J.H."/>
            <person name="Rokhsar D.S."/>
        </authorList>
    </citation>
    <scope>NUCLEOTIDE SEQUENCE [LARGE SCALE GENOMIC DNA]</scope>
    <source>
        <strain evidence="6">cv. DUN x IM62</strain>
    </source>
</reference>
<dbReference type="AlphaFoldDB" id="A0A022R2R2"/>
<dbReference type="eggNOG" id="ENOG502RGDR">
    <property type="taxonomic scope" value="Eukaryota"/>
</dbReference>
<keyword evidence="6" id="KW-1185">Reference proteome</keyword>
<evidence type="ECO:0000313" key="6">
    <source>
        <dbReference type="Proteomes" id="UP000030748"/>
    </source>
</evidence>
<dbReference type="Gene3D" id="3.30.559.10">
    <property type="entry name" value="Chloramphenicol acetyltransferase-like domain"/>
    <property type="match status" value="2"/>
</dbReference>
<evidence type="ECO:0000256" key="2">
    <source>
        <dbReference type="ARBA" id="ARBA00022679"/>
    </source>
</evidence>
<keyword evidence="2" id="KW-0808">Transferase</keyword>
<sequence>MKINVISKTLIKPITPTPQNLRKHDLSFIDMLIPIPLNLGIVLFYDPTPSSDSDSIRSRIRHLQQSLSEILPQFYPLAGRYIKKDLCIDCSDQGAEFIEAEIADEDADFNDFVSKRESGELNDLLHSKFYQVDELPTDPLLSVQVTKFKCGGLVISVSVSHRIYDACSVGTFIAAWANATNPGGAHKFEIHPSFESPTLFPRRNQPYGPESGPPENGPDHPKLIVKKFSFDKDAIKTLKSNIVSKNSMNISRVRVVSAIIAKALIGMDRAKNGLSRPCMFIQAVNFRGRTVPPLPKDSCGNMLVLSPSRCMSEDETDNCGIQELVDVLGDGLEKTIADCADMFSPSGDAHAIIMDPLISSIQKTWGTEVNFVVFSDWSKFGFYQKADFGWGKPVGAGIGATPGEKMIVMMDSKEGDGIEAWVHLNSDDMACFEQDRDIKLLTT</sequence>
<evidence type="ECO:0000313" key="5">
    <source>
        <dbReference type="EMBL" id="EYU34254.1"/>
    </source>
</evidence>
<dbReference type="InterPro" id="IPR023213">
    <property type="entry name" value="CAT-like_dom_sf"/>
</dbReference>
<keyword evidence="3" id="KW-0012">Acyltransferase</keyword>
<proteinExistence type="inferred from homology"/>
<evidence type="ECO:0000256" key="3">
    <source>
        <dbReference type="ARBA" id="ARBA00023315"/>
    </source>
</evidence>
<dbReference type="Proteomes" id="UP000030748">
    <property type="component" value="Unassembled WGS sequence"/>
</dbReference>
<evidence type="ECO:0000256" key="4">
    <source>
        <dbReference type="SAM" id="MobiDB-lite"/>
    </source>
</evidence>
<name>A0A022R2R2_ERYGU</name>
<dbReference type="EMBL" id="KI630712">
    <property type="protein sequence ID" value="EYU34254.1"/>
    <property type="molecule type" value="Genomic_DNA"/>
</dbReference>
<dbReference type="GO" id="GO:0016746">
    <property type="term" value="F:acyltransferase activity"/>
    <property type="evidence" value="ECO:0007669"/>
    <property type="project" value="UniProtKB-KW"/>
</dbReference>
<dbReference type="PANTHER" id="PTHR31623">
    <property type="entry name" value="F21J9.9"/>
    <property type="match status" value="1"/>
</dbReference>
<protein>
    <submittedName>
        <fullName evidence="5">Uncharacterized protein</fullName>
    </submittedName>
</protein>
<comment type="similarity">
    <text evidence="1">Belongs to the plant acyltransferase family.</text>
</comment>
<dbReference type="PANTHER" id="PTHR31623:SF70">
    <property type="entry name" value="TRANSFERASE, CHLORAMPHENICOL ACETYLTRANSFERASE-LIKE DOMAIN PROTEIN"/>
    <property type="match status" value="1"/>
</dbReference>
<feature type="region of interest" description="Disordered" evidence="4">
    <location>
        <begin position="199"/>
        <end position="219"/>
    </location>
</feature>
<organism evidence="5 6">
    <name type="scientific">Erythranthe guttata</name>
    <name type="common">Yellow monkey flower</name>
    <name type="synonym">Mimulus guttatus</name>
    <dbReference type="NCBI Taxonomy" id="4155"/>
    <lineage>
        <taxon>Eukaryota</taxon>
        <taxon>Viridiplantae</taxon>
        <taxon>Streptophyta</taxon>
        <taxon>Embryophyta</taxon>
        <taxon>Tracheophyta</taxon>
        <taxon>Spermatophyta</taxon>
        <taxon>Magnoliopsida</taxon>
        <taxon>eudicotyledons</taxon>
        <taxon>Gunneridae</taxon>
        <taxon>Pentapetalae</taxon>
        <taxon>asterids</taxon>
        <taxon>lamiids</taxon>
        <taxon>Lamiales</taxon>
        <taxon>Phrymaceae</taxon>
        <taxon>Erythranthe</taxon>
    </lineage>
</organism>
<evidence type="ECO:0000256" key="1">
    <source>
        <dbReference type="ARBA" id="ARBA00009861"/>
    </source>
</evidence>